<keyword evidence="2" id="KW-1185">Reference proteome</keyword>
<reference evidence="1 2" key="1">
    <citation type="journal article" date="2018" name="Nat. Ecol. Evol.">
        <title>Shark genomes provide insights into elasmobranch evolution and the origin of vertebrates.</title>
        <authorList>
            <person name="Hara Y"/>
            <person name="Yamaguchi K"/>
            <person name="Onimaru K"/>
            <person name="Kadota M"/>
            <person name="Koyanagi M"/>
            <person name="Keeley SD"/>
            <person name="Tatsumi K"/>
            <person name="Tanaka K"/>
            <person name="Motone F"/>
            <person name="Kageyama Y"/>
            <person name="Nozu R"/>
            <person name="Adachi N"/>
            <person name="Nishimura O"/>
            <person name="Nakagawa R"/>
            <person name="Tanegashima C"/>
            <person name="Kiyatake I"/>
            <person name="Matsumoto R"/>
            <person name="Murakumo K"/>
            <person name="Nishida K"/>
            <person name="Terakita A"/>
            <person name="Kuratani S"/>
            <person name="Sato K"/>
            <person name="Hyodo S Kuraku.S."/>
        </authorList>
    </citation>
    <scope>NUCLEOTIDE SEQUENCE [LARGE SCALE GENOMIC DNA]</scope>
</reference>
<dbReference type="STRING" id="75743.A0A401P622"/>
<comment type="caution">
    <text evidence="1">The sequence shown here is derived from an EMBL/GenBank/DDBJ whole genome shotgun (WGS) entry which is preliminary data.</text>
</comment>
<dbReference type="EMBL" id="BFAA01000187">
    <property type="protein sequence ID" value="GCB68575.1"/>
    <property type="molecule type" value="Genomic_DNA"/>
</dbReference>
<gene>
    <name evidence="1" type="ORF">scyTo_0000910</name>
</gene>
<protein>
    <submittedName>
        <fullName evidence="1">Uncharacterized protein</fullName>
    </submittedName>
</protein>
<dbReference type="OrthoDB" id="272149at2759"/>
<accession>A0A401P622</accession>
<evidence type="ECO:0000313" key="1">
    <source>
        <dbReference type="EMBL" id="GCB68575.1"/>
    </source>
</evidence>
<proteinExistence type="predicted"/>
<dbReference type="Proteomes" id="UP000288216">
    <property type="component" value="Unassembled WGS sequence"/>
</dbReference>
<name>A0A401P622_SCYTO</name>
<evidence type="ECO:0000313" key="2">
    <source>
        <dbReference type="Proteomes" id="UP000288216"/>
    </source>
</evidence>
<dbReference type="AlphaFoldDB" id="A0A401P622"/>
<organism evidence="1 2">
    <name type="scientific">Scyliorhinus torazame</name>
    <name type="common">Cloudy catshark</name>
    <name type="synonym">Catulus torazame</name>
    <dbReference type="NCBI Taxonomy" id="75743"/>
    <lineage>
        <taxon>Eukaryota</taxon>
        <taxon>Metazoa</taxon>
        <taxon>Chordata</taxon>
        <taxon>Craniata</taxon>
        <taxon>Vertebrata</taxon>
        <taxon>Chondrichthyes</taxon>
        <taxon>Elasmobranchii</taxon>
        <taxon>Galeomorphii</taxon>
        <taxon>Galeoidea</taxon>
        <taxon>Carcharhiniformes</taxon>
        <taxon>Scyliorhinidae</taxon>
        <taxon>Scyliorhinus</taxon>
    </lineage>
</organism>
<sequence>MFENAAQKIQVFHEDLHSVVLLGVCHLITNARRSLCAIIHHMKMRLSISYKYDTILQRSGGNQVMILKASSDFGSNLSDVQQYTPLPQGSRDGTHHKGVFAKCRYVYHGRHSEGNRFIRDDQL</sequence>